<evidence type="ECO:0000313" key="8">
    <source>
        <dbReference type="EMBL" id="KAI1723934.1"/>
    </source>
</evidence>
<dbReference type="FunFam" id="3.30.780.10:FF:000009">
    <property type="entry name" value="39S ribosomal protein L49, mitochondrial"/>
    <property type="match status" value="1"/>
</dbReference>
<comment type="similarity">
    <text evidence="2">Belongs to the mitochondrion-specific ribosomal protein mL49 family.</text>
</comment>
<evidence type="ECO:0000256" key="1">
    <source>
        <dbReference type="ARBA" id="ARBA00004173"/>
    </source>
</evidence>
<dbReference type="Proteomes" id="UP001201812">
    <property type="component" value="Unassembled WGS sequence"/>
</dbReference>
<evidence type="ECO:0000313" key="9">
    <source>
        <dbReference type="Proteomes" id="UP001201812"/>
    </source>
</evidence>
<comment type="caution">
    <text evidence="8">The sequence shown here is derived from an EMBL/GenBank/DDBJ whole genome shotgun (WGS) entry which is preliminary data.</text>
</comment>
<evidence type="ECO:0000256" key="5">
    <source>
        <dbReference type="ARBA" id="ARBA00023274"/>
    </source>
</evidence>
<keyword evidence="9" id="KW-1185">Reference proteome</keyword>
<dbReference type="GO" id="GO:0006412">
    <property type="term" value="P:translation"/>
    <property type="evidence" value="ECO:0007669"/>
    <property type="project" value="InterPro"/>
</dbReference>
<sequence>MIKLFQRQSVCYGKRTLLITNRSIPALLQTASCSSSAAEETEAPWEEPFKHALPKQETTYTDFKEANVNWDYVKRLLPLKVIPEMPKNCGILPSGWRPPKDPPPDLPYYIRRGTNHLPILFLERRRDELNPKTMDFEYVELVSLRGIDGDVFACEKDLRSFLERELGQPVATNVDELKNRIKVKGADRSLLEKFVFESGF</sequence>
<dbReference type="Gene3D" id="3.30.780.10">
    <property type="entry name" value="SUI1-like domain"/>
    <property type="match status" value="1"/>
</dbReference>
<dbReference type="EMBL" id="JAKKPZ010000003">
    <property type="protein sequence ID" value="KAI1723934.1"/>
    <property type="molecule type" value="Genomic_DNA"/>
</dbReference>
<evidence type="ECO:0000256" key="7">
    <source>
        <dbReference type="ARBA" id="ARBA00035545"/>
    </source>
</evidence>
<keyword evidence="4" id="KW-0496">Mitochondrion</keyword>
<accession>A0AAD4ND82</accession>
<protein>
    <recommendedName>
        <fullName evidence="6">Large ribosomal subunit protein mL49</fullName>
    </recommendedName>
    <alternativeName>
        <fullName evidence="7">39S ribosomal protein L49, mitochondrial</fullName>
    </alternativeName>
</protein>
<evidence type="ECO:0000256" key="6">
    <source>
        <dbReference type="ARBA" id="ARBA00035191"/>
    </source>
</evidence>
<dbReference type="InterPro" id="IPR007740">
    <property type="entry name" value="Ribosomal_mL49"/>
</dbReference>
<name>A0AAD4ND82_9BILA</name>
<dbReference type="GO" id="GO:0005762">
    <property type="term" value="C:mitochondrial large ribosomal subunit"/>
    <property type="evidence" value="ECO:0007669"/>
    <property type="project" value="TreeGrafter"/>
</dbReference>
<organism evidence="8 9">
    <name type="scientific">Ditylenchus destructor</name>
    <dbReference type="NCBI Taxonomy" id="166010"/>
    <lineage>
        <taxon>Eukaryota</taxon>
        <taxon>Metazoa</taxon>
        <taxon>Ecdysozoa</taxon>
        <taxon>Nematoda</taxon>
        <taxon>Chromadorea</taxon>
        <taxon>Rhabditida</taxon>
        <taxon>Tylenchina</taxon>
        <taxon>Tylenchomorpha</taxon>
        <taxon>Sphaerularioidea</taxon>
        <taxon>Anguinidae</taxon>
        <taxon>Anguininae</taxon>
        <taxon>Ditylenchus</taxon>
    </lineage>
</organism>
<evidence type="ECO:0000256" key="2">
    <source>
        <dbReference type="ARBA" id="ARBA00005677"/>
    </source>
</evidence>
<keyword evidence="5" id="KW-0687">Ribonucleoprotein</keyword>
<evidence type="ECO:0000256" key="3">
    <source>
        <dbReference type="ARBA" id="ARBA00022980"/>
    </source>
</evidence>
<dbReference type="PANTHER" id="PTHR13477:SF0">
    <property type="entry name" value="LARGE RIBOSOMAL SUBUNIT PROTEIN ML49"/>
    <property type="match status" value="1"/>
</dbReference>
<keyword evidence="3 8" id="KW-0689">Ribosomal protein</keyword>
<dbReference type="AlphaFoldDB" id="A0AAD4ND82"/>
<dbReference type="PANTHER" id="PTHR13477">
    <property type="entry name" value="MITOCHONDRIAL 39S RIBOSOMAL PROTEIN L49"/>
    <property type="match status" value="1"/>
</dbReference>
<gene>
    <name evidence="8" type="ORF">DdX_04115</name>
</gene>
<dbReference type="GO" id="GO:0003735">
    <property type="term" value="F:structural constituent of ribosome"/>
    <property type="evidence" value="ECO:0007669"/>
    <property type="project" value="InterPro"/>
</dbReference>
<evidence type="ECO:0000256" key="4">
    <source>
        <dbReference type="ARBA" id="ARBA00023128"/>
    </source>
</evidence>
<comment type="subcellular location">
    <subcellularLocation>
        <location evidence="1">Mitochondrion</location>
    </subcellularLocation>
</comment>
<proteinExistence type="inferred from homology"/>
<reference evidence="8" key="1">
    <citation type="submission" date="2022-01" db="EMBL/GenBank/DDBJ databases">
        <title>Genome Sequence Resource for Two Populations of Ditylenchus destructor, the Migratory Endoparasitic Phytonematode.</title>
        <authorList>
            <person name="Zhang H."/>
            <person name="Lin R."/>
            <person name="Xie B."/>
        </authorList>
    </citation>
    <scope>NUCLEOTIDE SEQUENCE</scope>
    <source>
        <strain evidence="8">BazhouSP</strain>
    </source>
</reference>